<dbReference type="EMBL" id="PVNP01000126">
    <property type="protein sequence ID" value="PRO73291.1"/>
    <property type="molecule type" value="Genomic_DNA"/>
</dbReference>
<dbReference type="AlphaFoldDB" id="A0A2S9VA05"/>
<evidence type="ECO:0000313" key="1">
    <source>
        <dbReference type="EMBL" id="PRO73291.1"/>
    </source>
</evidence>
<reference evidence="2" key="1">
    <citation type="journal article" date="2020" name="Int. J. Syst. Evol. Microbiol.">
        <title>Alteromonas alba sp. nov., a marine bacterium isolated from the seawater of the West Pacific Ocean.</title>
        <authorList>
            <person name="Sun C."/>
            <person name="Wu Y.-H."/>
            <person name="Xamxidin M."/>
            <person name="Cheng H."/>
            <person name="Xu X.-W."/>
        </authorList>
    </citation>
    <scope>NUCLEOTIDE SEQUENCE [LARGE SCALE GENOMIC DNA]</scope>
    <source>
        <strain evidence="2">190</strain>
    </source>
</reference>
<accession>A0A2S9VA05</accession>
<dbReference type="OrthoDB" id="122670at2"/>
<organism evidence="1 2">
    <name type="scientific">Alteromonas alba</name>
    <dbReference type="NCBI Taxonomy" id="2079529"/>
    <lineage>
        <taxon>Bacteria</taxon>
        <taxon>Pseudomonadati</taxon>
        <taxon>Pseudomonadota</taxon>
        <taxon>Gammaproteobacteria</taxon>
        <taxon>Alteromonadales</taxon>
        <taxon>Alteromonadaceae</taxon>
        <taxon>Alteromonas/Salinimonas group</taxon>
        <taxon>Alteromonas</taxon>
    </lineage>
</organism>
<dbReference type="Proteomes" id="UP000238949">
    <property type="component" value="Unassembled WGS sequence"/>
</dbReference>
<protein>
    <submittedName>
        <fullName evidence="1">DUF4160 domain-containing protein</fullName>
    </submittedName>
</protein>
<dbReference type="RefSeq" id="WP_071951665.1">
    <property type="nucleotide sequence ID" value="NZ_PVNP01000126.1"/>
</dbReference>
<keyword evidence="2" id="KW-1185">Reference proteome</keyword>
<evidence type="ECO:0000313" key="2">
    <source>
        <dbReference type="Proteomes" id="UP000238949"/>
    </source>
</evidence>
<gene>
    <name evidence="1" type="ORF">C6Y40_12220</name>
</gene>
<comment type="caution">
    <text evidence="1">The sequence shown here is derived from an EMBL/GenBank/DDBJ whole genome shotgun (WGS) entry which is preliminary data.</text>
</comment>
<proteinExistence type="predicted"/>
<dbReference type="Pfam" id="PF13711">
    <property type="entry name" value="DUF4160"/>
    <property type="match status" value="1"/>
</dbReference>
<name>A0A2S9VA05_9ALTE</name>
<sequence>MPTVLKIGPYRFFFYSNENGEPAHIHIQRERMLAKFWLRPVALASSTRFTPKELRTLEKLVVENRDAFLEAWNGYFSS</sequence>
<dbReference type="InterPro" id="IPR025427">
    <property type="entry name" value="DUF4160"/>
</dbReference>